<dbReference type="Gene3D" id="3.20.20.450">
    <property type="entry name" value="EAL domain"/>
    <property type="match status" value="1"/>
</dbReference>
<keyword evidence="8 10" id="KW-0472">Membrane</keyword>
<dbReference type="RefSeq" id="WP_171276932.1">
    <property type="nucleotide sequence ID" value="NZ_CAWPJG010000001.1"/>
</dbReference>
<comment type="catalytic activity">
    <reaction evidence="9">
        <text>3',3'-c-di-GMP + H2O = 5'-phosphoguanylyl(3'-&gt;5')guanosine + H(+)</text>
        <dbReference type="Rhea" id="RHEA:24902"/>
        <dbReference type="ChEBI" id="CHEBI:15377"/>
        <dbReference type="ChEBI" id="CHEBI:15378"/>
        <dbReference type="ChEBI" id="CHEBI:58754"/>
        <dbReference type="ChEBI" id="CHEBI:58805"/>
        <dbReference type="EC" id="3.1.4.52"/>
    </reaction>
</comment>
<reference evidence="12 13" key="1">
    <citation type="submission" date="2019-03" db="EMBL/GenBank/DDBJ databases">
        <title>Novel transposon Tn6433 accelerates the dissemination of tet(E) in Aeromonas from aerobic biofilm under oxytetracycline stress.</title>
        <authorList>
            <person name="Shi Y."/>
            <person name="Tian Z."/>
            <person name="Zhang Y."/>
            <person name="Zhang H."/>
            <person name="Yang M."/>
        </authorList>
    </citation>
    <scope>NUCLEOTIDE SEQUENCE [LARGE SCALE GENOMIC DNA]</scope>
    <source>
        <strain evidence="12 13">T0.1-19</strain>
    </source>
</reference>
<evidence type="ECO:0000256" key="10">
    <source>
        <dbReference type="SAM" id="Phobius"/>
    </source>
</evidence>
<gene>
    <name evidence="12" type="ORF">E4184_19825</name>
</gene>
<dbReference type="PROSITE" id="PS50883">
    <property type="entry name" value="EAL"/>
    <property type="match status" value="1"/>
</dbReference>
<evidence type="ECO:0000256" key="6">
    <source>
        <dbReference type="ARBA" id="ARBA00022801"/>
    </source>
</evidence>
<dbReference type="CDD" id="cd01948">
    <property type="entry name" value="EAL"/>
    <property type="match status" value="1"/>
</dbReference>
<dbReference type="GO" id="GO:0071111">
    <property type="term" value="F:cyclic-guanylate-specific phosphodiesterase activity"/>
    <property type="evidence" value="ECO:0007669"/>
    <property type="project" value="UniProtKB-EC"/>
</dbReference>
<evidence type="ECO:0000256" key="8">
    <source>
        <dbReference type="ARBA" id="ARBA00023136"/>
    </source>
</evidence>
<dbReference type="PANTHER" id="PTHR33121:SF80">
    <property type="entry name" value="CYCLIC DI-GMP PHOSPHODIESTERASE PDEL"/>
    <property type="match status" value="1"/>
</dbReference>
<dbReference type="InterPro" id="IPR050706">
    <property type="entry name" value="Cyclic-di-GMP_PDE-like"/>
</dbReference>
<feature type="transmembrane region" description="Helical" evidence="10">
    <location>
        <begin position="16"/>
        <end position="36"/>
    </location>
</feature>
<dbReference type="Pfam" id="PF12792">
    <property type="entry name" value="CSS-motif"/>
    <property type="match status" value="1"/>
</dbReference>
<evidence type="ECO:0000313" key="13">
    <source>
        <dbReference type="Proteomes" id="UP000501427"/>
    </source>
</evidence>
<keyword evidence="3" id="KW-1003">Cell membrane</keyword>
<feature type="transmembrane region" description="Helical" evidence="10">
    <location>
        <begin position="236"/>
        <end position="256"/>
    </location>
</feature>
<dbReference type="EMBL" id="CP038441">
    <property type="protein sequence ID" value="QJT23444.1"/>
    <property type="molecule type" value="Genomic_DNA"/>
</dbReference>
<name>A0A6M4YDI6_AERME</name>
<dbReference type="InterPro" id="IPR024744">
    <property type="entry name" value="CSS-motif_dom"/>
</dbReference>
<sequence length="527" mass="58640">MRYCSAADTARPRPRLLITLLMFALPMLLGNWAMLVRYRVDLQWESHQAASHTLALMETMLSHAQAANRQALPFLGKPCATALPTLRSLVAMVPFVRSVNLSQGDSVYCTSQFGRRRIPYTAEQYSQGQLRLMEGNEVRRHHPVLSVRTGTVQGAVMTLIDGDYLNFMLSLNQGAMPLMLRVGDGWLDEEGHFFAATPSLASQEHVELQAAGYPLSIYAGYSSAPTLMGLWRHHGFGIWLLFAFSAGVAVLMWWLLGRPRSPTSELARALRAKEFVPYLQPLVESGSERIMGVEVLMRWQHPDVGLIRPDLFIPQAEACGLIVPMTSLIMGRVGQQLVASQAQLPDGFHISFNISAAHCRDDSLLEECRSFLARFAPGKVTLVLELTERELLVADPHTLSLFQALNEMGVKLAMDDFGTGHSSLVYLQQFHVDYLKIDQSFIRRIGTESLSEHIVDNVIDLGHRLGLALVAEGVETREQAEYLKGKVAYLQGYLFGRPVPVRQFCDEQLAQAASPAIEAKEEQPEPA</sequence>
<keyword evidence="4" id="KW-0973">c-di-GMP</keyword>
<dbReference type="InterPro" id="IPR001633">
    <property type="entry name" value="EAL_dom"/>
</dbReference>
<evidence type="ECO:0000313" key="12">
    <source>
        <dbReference type="EMBL" id="QJT23444.1"/>
    </source>
</evidence>
<dbReference type="InterPro" id="IPR035919">
    <property type="entry name" value="EAL_sf"/>
</dbReference>
<dbReference type="AlphaFoldDB" id="A0A6M4YDI6"/>
<dbReference type="PANTHER" id="PTHR33121">
    <property type="entry name" value="CYCLIC DI-GMP PHOSPHODIESTERASE PDEF"/>
    <property type="match status" value="1"/>
</dbReference>
<evidence type="ECO:0000256" key="7">
    <source>
        <dbReference type="ARBA" id="ARBA00022989"/>
    </source>
</evidence>
<comment type="subcellular location">
    <subcellularLocation>
        <location evidence="1">Cell membrane</location>
        <topology evidence="1">Multi-pass membrane protein</topology>
    </subcellularLocation>
</comment>
<keyword evidence="7 10" id="KW-1133">Transmembrane helix</keyword>
<organism evidence="12 13">
    <name type="scientific">Aeromonas media</name>
    <dbReference type="NCBI Taxonomy" id="651"/>
    <lineage>
        <taxon>Bacteria</taxon>
        <taxon>Pseudomonadati</taxon>
        <taxon>Pseudomonadota</taxon>
        <taxon>Gammaproteobacteria</taxon>
        <taxon>Aeromonadales</taxon>
        <taxon>Aeromonadaceae</taxon>
        <taxon>Aeromonas</taxon>
    </lineage>
</organism>
<dbReference type="Proteomes" id="UP000501427">
    <property type="component" value="Chromosome"/>
</dbReference>
<keyword evidence="6" id="KW-0378">Hydrolase</keyword>
<dbReference type="SMART" id="SM00052">
    <property type="entry name" value="EAL"/>
    <property type="match status" value="1"/>
</dbReference>
<dbReference type="GO" id="GO:0005886">
    <property type="term" value="C:plasma membrane"/>
    <property type="evidence" value="ECO:0007669"/>
    <property type="project" value="UniProtKB-SubCell"/>
</dbReference>
<evidence type="ECO:0000256" key="3">
    <source>
        <dbReference type="ARBA" id="ARBA00022475"/>
    </source>
</evidence>
<evidence type="ECO:0000256" key="5">
    <source>
        <dbReference type="ARBA" id="ARBA00022692"/>
    </source>
</evidence>
<feature type="domain" description="EAL" evidence="11">
    <location>
        <begin position="259"/>
        <end position="512"/>
    </location>
</feature>
<dbReference type="SUPFAM" id="SSF141868">
    <property type="entry name" value="EAL domain-like"/>
    <property type="match status" value="1"/>
</dbReference>
<keyword evidence="5 10" id="KW-0812">Transmembrane</keyword>
<proteinExistence type="predicted"/>
<evidence type="ECO:0000256" key="2">
    <source>
        <dbReference type="ARBA" id="ARBA00012282"/>
    </source>
</evidence>
<protein>
    <recommendedName>
        <fullName evidence="2">cyclic-guanylate-specific phosphodiesterase</fullName>
        <ecNumber evidence="2">3.1.4.52</ecNumber>
    </recommendedName>
</protein>
<evidence type="ECO:0000256" key="4">
    <source>
        <dbReference type="ARBA" id="ARBA00022636"/>
    </source>
</evidence>
<evidence type="ECO:0000259" key="11">
    <source>
        <dbReference type="PROSITE" id="PS50883"/>
    </source>
</evidence>
<evidence type="ECO:0000256" key="1">
    <source>
        <dbReference type="ARBA" id="ARBA00004651"/>
    </source>
</evidence>
<accession>A0A6M4YDI6</accession>
<dbReference type="Pfam" id="PF00563">
    <property type="entry name" value="EAL"/>
    <property type="match status" value="1"/>
</dbReference>
<evidence type="ECO:0000256" key="9">
    <source>
        <dbReference type="ARBA" id="ARBA00034290"/>
    </source>
</evidence>
<dbReference type="EC" id="3.1.4.52" evidence="2"/>